<protein>
    <submittedName>
        <fullName evidence="1">Uncharacterized protein</fullName>
    </submittedName>
</protein>
<proteinExistence type="predicted"/>
<dbReference type="EMBL" id="BK015983">
    <property type="protein sequence ID" value="DAF88310.1"/>
    <property type="molecule type" value="Genomic_DNA"/>
</dbReference>
<reference evidence="1" key="1">
    <citation type="journal article" date="2021" name="Proc. Natl. Acad. Sci. U.S.A.">
        <title>A Catalog of Tens of Thousands of Viruses from Human Metagenomes Reveals Hidden Associations with Chronic Diseases.</title>
        <authorList>
            <person name="Tisza M.J."/>
            <person name="Buck C.B."/>
        </authorList>
    </citation>
    <scope>NUCLEOTIDE SEQUENCE</scope>
    <source>
        <strain evidence="1">Ctt8434</strain>
    </source>
</reference>
<name>A0A8S5U1K2_9CAUD</name>
<sequence>MFIDKDSLIVNGISIGKYLVQAQYQYPKLWGDDTGRNLAGSFTGSLLGIFTKITVQFRKLTKDELETIAPILDSQSQNVTYYDPVKKQKITIQTYTGDWGIVNKSIVGHDGIKNEGFSISFISTKRRN</sequence>
<evidence type="ECO:0000313" key="1">
    <source>
        <dbReference type="EMBL" id="DAF88310.1"/>
    </source>
</evidence>
<organism evidence="1">
    <name type="scientific">Siphoviridae sp. ctt8434</name>
    <dbReference type="NCBI Taxonomy" id="2825703"/>
    <lineage>
        <taxon>Viruses</taxon>
        <taxon>Duplodnaviria</taxon>
        <taxon>Heunggongvirae</taxon>
        <taxon>Uroviricota</taxon>
        <taxon>Caudoviricetes</taxon>
    </lineage>
</organism>
<accession>A0A8S5U1K2</accession>